<dbReference type="InterPro" id="IPR002931">
    <property type="entry name" value="Transglutaminase-like"/>
</dbReference>
<reference evidence="3" key="2">
    <citation type="journal article" date="2021" name="PeerJ">
        <title>Extensive microbial diversity within the chicken gut microbiome revealed by metagenomics and culture.</title>
        <authorList>
            <person name="Gilroy R."/>
            <person name="Ravi A."/>
            <person name="Getino M."/>
            <person name="Pursley I."/>
            <person name="Horton D.L."/>
            <person name="Alikhan N.F."/>
            <person name="Baker D."/>
            <person name="Gharbi K."/>
            <person name="Hall N."/>
            <person name="Watson M."/>
            <person name="Adriaenssens E.M."/>
            <person name="Foster-Nyarko E."/>
            <person name="Jarju S."/>
            <person name="Secka A."/>
            <person name="Antonio M."/>
            <person name="Oren A."/>
            <person name="Chaudhuri R.R."/>
            <person name="La Ragione R."/>
            <person name="Hildebrand F."/>
            <person name="Pallen M.J."/>
        </authorList>
    </citation>
    <scope>NUCLEOTIDE SEQUENCE</scope>
    <source>
        <strain evidence="3">ChiSjej3B21-11622</strain>
    </source>
</reference>
<dbReference type="PANTHER" id="PTHR46333">
    <property type="entry name" value="CYTOKINESIS PROTEIN 3"/>
    <property type="match status" value="1"/>
</dbReference>
<comment type="caution">
    <text evidence="3">The sequence shown here is derived from an EMBL/GenBank/DDBJ whole genome shotgun (WGS) entry which is preliminary data.</text>
</comment>
<dbReference type="PANTHER" id="PTHR46333:SF2">
    <property type="entry name" value="CYTOKINESIS PROTEIN 3"/>
    <property type="match status" value="1"/>
</dbReference>
<protein>
    <submittedName>
        <fullName evidence="3">Ig-like domain-containing protein</fullName>
    </submittedName>
</protein>
<feature type="domain" description="BIG2" evidence="2">
    <location>
        <begin position="642"/>
        <end position="717"/>
    </location>
</feature>
<name>A0A9D0ZSR1_9FIRM</name>
<dbReference type="InterPro" id="IPR003343">
    <property type="entry name" value="Big_2"/>
</dbReference>
<accession>A0A9D0ZSR1</accession>
<dbReference type="GO" id="GO:0005737">
    <property type="term" value="C:cytoplasm"/>
    <property type="evidence" value="ECO:0007669"/>
    <property type="project" value="TreeGrafter"/>
</dbReference>
<dbReference type="SMART" id="SM00635">
    <property type="entry name" value="BID_2"/>
    <property type="match status" value="2"/>
</dbReference>
<evidence type="ECO:0000313" key="3">
    <source>
        <dbReference type="EMBL" id="HIQ95156.1"/>
    </source>
</evidence>
<dbReference type="Proteomes" id="UP000886886">
    <property type="component" value="Unassembled WGS sequence"/>
</dbReference>
<feature type="domain" description="BIG2" evidence="2">
    <location>
        <begin position="557"/>
        <end position="634"/>
    </location>
</feature>
<dbReference type="InterPro" id="IPR052557">
    <property type="entry name" value="CAP/Cytokinesis_protein"/>
</dbReference>
<organism evidence="3 4">
    <name type="scientific">Candidatus Limivivens merdigallinarum</name>
    <dbReference type="NCBI Taxonomy" id="2840859"/>
    <lineage>
        <taxon>Bacteria</taxon>
        <taxon>Bacillati</taxon>
        <taxon>Bacillota</taxon>
        <taxon>Clostridia</taxon>
        <taxon>Lachnospirales</taxon>
        <taxon>Lachnospiraceae</taxon>
        <taxon>Lachnospiraceae incertae sedis</taxon>
        <taxon>Candidatus Limivivens</taxon>
    </lineage>
</organism>
<dbReference type="AlphaFoldDB" id="A0A9D0ZSR1"/>
<dbReference type="SMART" id="SM00460">
    <property type="entry name" value="TGc"/>
    <property type="match status" value="1"/>
</dbReference>
<dbReference type="SUPFAM" id="SSF54001">
    <property type="entry name" value="Cysteine proteinases"/>
    <property type="match status" value="1"/>
</dbReference>
<gene>
    <name evidence="3" type="ORF">IAB26_01200</name>
</gene>
<proteinExistence type="predicted"/>
<evidence type="ECO:0000259" key="2">
    <source>
        <dbReference type="SMART" id="SM00635"/>
    </source>
</evidence>
<evidence type="ECO:0000313" key="4">
    <source>
        <dbReference type="Proteomes" id="UP000886886"/>
    </source>
</evidence>
<dbReference type="InterPro" id="IPR008964">
    <property type="entry name" value="Invasin/intimin_cell_adhesion"/>
</dbReference>
<sequence length="721" mass="79130">MKNMKRLLFLLILGVLGWLGIPVGSRAAEMVTEQVVYVNPVYEGIISSETIASKEPGISIRSRAAVPYFETMQDAGAYLREGIKSRKEEVVFQIDMDDFNAQSHTISEYAFQVTSETPGDEGDYLKYNYGGWKAKGSHAVGSTLYTVTYTLTYYTTDEEEEEVGRAIASVLSYLNLSGKSDYEKIAAVYEYVCSNVTYDYGSYEEGDYHKYTTYNAVIKKKAVCQGYASLVYRLLRESGVTARVIAGVGASEAHAWNIAPIGGVYYNLDSTWDANYSRGSYRYFLQNQAEFVQHTRNTEFSTGAFLTEYPMAAESYHNWSEDGAAYKAATCEEPGEVIYGRCMDCGKVNSEELPRLGHDYSEWVETKAATCTEEGTETRSCQNAGCTKTETRKTSRLDHIYEAWTEEKAATCTQAGLRVPYCVLCGAKNSAGAQTIAPLGHSYGAWTVTKAAACTAAGEQKRTCSRCQETETQAVKALSHQAGEWKTVKAATCTTAGEQTKTCTVCGEILERAAIRQTGHTFLAWTQVKKATVLAEGQQKRICTVCGYAETQKTAKEKPTLVLTAGNITMQAGKSTAAVKVKRCGAGDRVVSWTSSKPKVVTVNKKTGKLTAKKTGTAYITVKMKSGIQKRIRVKVQKAAVQTKKLTLNKTKLTLKKGRRFRLQVTRMPVTATDKITYISSNSKVAKVSSKGLITARKKGTAVITVKSAGGKKVRCRVTVK</sequence>
<dbReference type="EMBL" id="DVFT01000017">
    <property type="protein sequence ID" value="HIQ95156.1"/>
    <property type="molecule type" value="Genomic_DNA"/>
</dbReference>
<dbReference type="Pfam" id="PF02368">
    <property type="entry name" value="Big_2"/>
    <property type="match status" value="2"/>
</dbReference>
<dbReference type="Pfam" id="PF01841">
    <property type="entry name" value="Transglut_core"/>
    <property type="match status" value="1"/>
</dbReference>
<dbReference type="SUPFAM" id="SSF49373">
    <property type="entry name" value="Invasin/intimin cell-adhesion fragments"/>
    <property type="match status" value="2"/>
</dbReference>
<dbReference type="Gene3D" id="3.10.620.30">
    <property type="match status" value="1"/>
</dbReference>
<evidence type="ECO:0000259" key="1">
    <source>
        <dbReference type="SMART" id="SM00460"/>
    </source>
</evidence>
<reference evidence="3" key="1">
    <citation type="submission" date="2020-10" db="EMBL/GenBank/DDBJ databases">
        <authorList>
            <person name="Gilroy R."/>
        </authorList>
    </citation>
    <scope>NUCLEOTIDE SEQUENCE</scope>
    <source>
        <strain evidence="3">ChiSjej3B21-11622</strain>
    </source>
</reference>
<dbReference type="Gene3D" id="2.60.40.1080">
    <property type="match status" value="2"/>
</dbReference>
<feature type="domain" description="Transglutaminase-like" evidence="1">
    <location>
        <begin position="216"/>
        <end position="272"/>
    </location>
</feature>
<dbReference type="InterPro" id="IPR038765">
    <property type="entry name" value="Papain-like_cys_pep_sf"/>
</dbReference>